<dbReference type="InterPro" id="IPR010982">
    <property type="entry name" value="Lambda_DNA-bd_dom_sf"/>
</dbReference>
<dbReference type="GO" id="GO:0003677">
    <property type="term" value="F:DNA binding"/>
    <property type="evidence" value="ECO:0007669"/>
    <property type="project" value="UniProtKB-KW"/>
</dbReference>
<reference evidence="3" key="2">
    <citation type="journal article" date="2021" name="PeerJ">
        <title>Extensive microbial diversity within the chicken gut microbiome revealed by metagenomics and culture.</title>
        <authorList>
            <person name="Gilroy R."/>
            <person name="Ravi A."/>
            <person name="Getino M."/>
            <person name="Pursley I."/>
            <person name="Horton D.L."/>
            <person name="Alikhan N.F."/>
            <person name="Baker D."/>
            <person name="Gharbi K."/>
            <person name="Hall N."/>
            <person name="Watson M."/>
            <person name="Adriaenssens E.M."/>
            <person name="Foster-Nyarko E."/>
            <person name="Jarju S."/>
            <person name="Secka A."/>
            <person name="Antonio M."/>
            <person name="Oren A."/>
            <person name="Chaudhuri R.R."/>
            <person name="La Ragione R."/>
            <person name="Hildebrand F."/>
            <person name="Pallen M.J."/>
        </authorList>
    </citation>
    <scope>NUCLEOTIDE SEQUENCE</scope>
    <source>
        <strain evidence="3">CHK188-20938</strain>
    </source>
</reference>
<dbReference type="CDD" id="cd00093">
    <property type="entry name" value="HTH_XRE"/>
    <property type="match status" value="1"/>
</dbReference>
<dbReference type="Gene3D" id="1.10.260.40">
    <property type="entry name" value="lambda repressor-like DNA-binding domains"/>
    <property type="match status" value="1"/>
</dbReference>
<dbReference type="AlphaFoldDB" id="A0A9D1P0S8"/>
<comment type="caution">
    <text evidence="3">The sequence shown here is derived from an EMBL/GenBank/DDBJ whole genome shotgun (WGS) entry which is preliminary data.</text>
</comment>
<protein>
    <submittedName>
        <fullName evidence="3">Helix-turn-helix transcriptional regulator</fullName>
    </submittedName>
</protein>
<keyword evidence="1" id="KW-0238">DNA-binding</keyword>
<dbReference type="PANTHER" id="PTHR46558">
    <property type="entry name" value="TRACRIPTIONAL REGULATORY PROTEIN-RELATED-RELATED"/>
    <property type="match status" value="1"/>
</dbReference>
<dbReference type="SMART" id="SM00530">
    <property type="entry name" value="HTH_XRE"/>
    <property type="match status" value="1"/>
</dbReference>
<proteinExistence type="predicted"/>
<evidence type="ECO:0000313" key="3">
    <source>
        <dbReference type="EMBL" id="HIV24329.1"/>
    </source>
</evidence>
<reference evidence="3" key="1">
    <citation type="submission" date="2020-10" db="EMBL/GenBank/DDBJ databases">
        <authorList>
            <person name="Gilroy R."/>
        </authorList>
    </citation>
    <scope>NUCLEOTIDE SEQUENCE</scope>
    <source>
        <strain evidence="3">CHK188-20938</strain>
    </source>
</reference>
<name>A0A9D1P0S8_9FIRM</name>
<evidence type="ECO:0000259" key="2">
    <source>
        <dbReference type="PROSITE" id="PS50943"/>
    </source>
</evidence>
<dbReference type="Pfam" id="PF01381">
    <property type="entry name" value="HTH_3"/>
    <property type="match status" value="1"/>
</dbReference>
<evidence type="ECO:0000313" key="4">
    <source>
        <dbReference type="Proteomes" id="UP000824169"/>
    </source>
</evidence>
<dbReference type="Proteomes" id="UP000824169">
    <property type="component" value="Unassembled WGS sequence"/>
</dbReference>
<dbReference type="EMBL" id="DVOO01000003">
    <property type="protein sequence ID" value="HIV24329.1"/>
    <property type="molecule type" value="Genomic_DNA"/>
</dbReference>
<evidence type="ECO:0000256" key="1">
    <source>
        <dbReference type="ARBA" id="ARBA00023125"/>
    </source>
</evidence>
<dbReference type="SUPFAM" id="SSF47413">
    <property type="entry name" value="lambda repressor-like DNA-binding domains"/>
    <property type="match status" value="1"/>
</dbReference>
<gene>
    <name evidence="3" type="ORF">IAB71_00845</name>
</gene>
<dbReference type="PANTHER" id="PTHR46558:SF4">
    <property type="entry name" value="DNA-BIDING PHAGE PROTEIN"/>
    <property type="match status" value="1"/>
</dbReference>
<accession>A0A9D1P0S8</accession>
<dbReference type="InterPro" id="IPR001387">
    <property type="entry name" value="Cro/C1-type_HTH"/>
</dbReference>
<dbReference type="PROSITE" id="PS50943">
    <property type="entry name" value="HTH_CROC1"/>
    <property type="match status" value="1"/>
</dbReference>
<sequence length="81" mass="9291">MDRKRQQALRMLGITISYYRRAKGYTQAQLAKEIHVSRTHISNIEAPNAKTSVSITLLMDIADALDIPLTYLFDFHDQIPD</sequence>
<feature type="domain" description="HTH cro/C1-type" evidence="2">
    <location>
        <begin position="16"/>
        <end position="72"/>
    </location>
</feature>
<organism evidence="3 4">
    <name type="scientific">Candidatus Scatomonas pullistercoris</name>
    <dbReference type="NCBI Taxonomy" id="2840920"/>
    <lineage>
        <taxon>Bacteria</taxon>
        <taxon>Bacillati</taxon>
        <taxon>Bacillota</taxon>
        <taxon>Clostridia</taxon>
        <taxon>Lachnospirales</taxon>
        <taxon>Lachnospiraceae</taxon>
        <taxon>Lachnospiraceae incertae sedis</taxon>
        <taxon>Candidatus Scatomonas</taxon>
    </lineage>
</organism>